<dbReference type="InterPro" id="IPR010810">
    <property type="entry name" value="Flagellin_hook_IN_motif"/>
</dbReference>
<dbReference type="Pfam" id="PF07195">
    <property type="entry name" value="FliD_C"/>
    <property type="match status" value="1"/>
</dbReference>
<dbReference type="RefSeq" id="WP_161816375.1">
    <property type="nucleotide sequence ID" value="NZ_BLJN01000010.1"/>
</dbReference>
<dbReference type="Pfam" id="PF02465">
    <property type="entry name" value="FliD_N"/>
    <property type="match status" value="1"/>
</dbReference>
<evidence type="ECO:0000256" key="5">
    <source>
        <dbReference type="RuleBase" id="RU362066"/>
    </source>
</evidence>
<dbReference type="Proteomes" id="UP000445000">
    <property type="component" value="Unassembled WGS sequence"/>
</dbReference>
<protein>
    <recommendedName>
        <fullName evidence="5">Flagellar hook-associated protein 2</fullName>
        <shortName evidence="5">HAP2</shortName>
    </recommendedName>
    <alternativeName>
        <fullName evidence="5">Flagellar cap protein</fullName>
    </alternativeName>
</protein>
<evidence type="ECO:0000256" key="3">
    <source>
        <dbReference type="ARBA" id="ARBA00023054"/>
    </source>
</evidence>
<feature type="domain" description="Flagellar hook-associated protein 2 C-terminal" evidence="7">
    <location>
        <begin position="216"/>
        <end position="439"/>
    </location>
</feature>
<dbReference type="AlphaFoldDB" id="A0A829YMV3"/>
<keyword evidence="9" id="KW-1185">Reference proteome</keyword>
<proteinExistence type="inferred from homology"/>
<comment type="subcellular location">
    <subcellularLocation>
        <location evidence="5">Secreted</location>
    </subcellularLocation>
    <subcellularLocation>
        <location evidence="5">Bacterial flagellum</location>
    </subcellularLocation>
</comment>
<evidence type="ECO:0000259" key="7">
    <source>
        <dbReference type="Pfam" id="PF07195"/>
    </source>
</evidence>
<dbReference type="InterPro" id="IPR003481">
    <property type="entry name" value="FliD_N"/>
</dbReference>
<name>A0A829YMV3_9GAMM</name>
<organism evidence="8 9">
    <name type="scientific">Steroidobacter agaridevorans</name>
    <dbReference type="NCBI Taxonomy" id="2695856"/>
    <lineage>
        <taxon>Bacteria</taxon>
        <taxon>Pseudomonadati</taxon>
        <taxon>Pseudomonadota</taxon>
        <taxon>Gammaproteobacteria</taxon>
        <taxon>Steroidobacterales</taxon>
        <taxon>Steroidobacteraceae</taxon>
        <taxon>Steroidobacter</taxon>
    </lineage>
</organism>
<evidence type="ECO:0000256" key="1">
    <source>
        <dbReference type="ARBA" id="ARBA00009764"/>
    </source>
</evidence>
<dbReference type="PANTHER" id="PTHR30288">
    <property type="entry name" value="FLAGELLAR CAP/ASSEMBLY PROTEIN FLID"/>
    <property type="match status" value="1"/>
</dbReference>
<feature type="domain" description="Flagellar hook-associated protein 2 N-terminal" evidence="6">
    <location>
        <begin position="10"/>
        <end position="107"/>
    </location>
</feature>
<dbReference type="Pfam" id="PF07196">
    <property type="entry name" value="Flagellin_IN"/>
    <property type="match status" value="1"/>
</dbReference>
<comment type="function">
    <text evidence="5">Required for morphogenesis and for the elongation of the flagellar filament by facilitating polymerization of the flagellin monomers at the tip of growing filament. Forms a capping structure, which prevents flagellin subunits (transported through the central channel of the flagellum) from leaking out without polymerization at the distal end.</text>
</comment>
<evidence type="ECO:0000256" key="2">
    <source>
        <dbReference type="ARBA" id="ARBA00011255"/>
    </source>
</evidence>
<gene>
    <name evidence="8" type="primary">fliD</name>
    <name evidence="8" type="ORF">GCM10011487_67940</name>
</gene>
<dbReference type="PANTHER" id="PTHR30288:SF0">
    <property type="entry name" value="FLAGELLAR HOOK-ASSOCIATED PROTEIN 2"/>
    <property type="match status" value="1"/>
</dbReference>
<keyword evidence="4 5" id="KW-0975">Bacterial flagellum</keyword>
<dbReference type="GO" id="GO:0009424">
    <property type="term" value="C:bacterial-type flagellum hook"/>
    <property type="evidence" value="ECO:0007669"/>
    <property type="project" value="UniProtKB-UniRule"/>
</dbReference>
<dbReference type="InterPro" id="IPR040026">
    <property type="entry name" value="FliD"/>
</dbReference>
<keyword evidence="3" id="KW-0175">Coiled coil</keyword>
<keyword evidence="8" id="KW-0969">Cilium</keyword>
<sequence length="458" mass="47065">MATSGVVGGSTIDVNTLVSQLVAAERKPLDDQLARAVSKNTLQISATSALLGALSSFQSALNGLKTTNVFSGRSTTSSNEDIVTATASANAAPGSYDVEVERLATAQQISSTGFAAGPTTVVGSGTLTISLGGASFSVGVADPANTLADIRNAINSSANNPGVSASIINAADGAHLVLTSTKTGAANAIQVTQTGTLSALEYTPTNQANYTQLRPAQDALVNVAGYSTTSATNSITGVIDGVTLNLESAADNTTVSVTVGYDDAKAKDKIKSFVTAYNSLRSMMTRLGGYDSASGTAGPMLGDSILSGIDAELRRTLSNPVTEAGPAMQTLASIGINSSPKDGTLTIDDAKLDAALDSNFDGVARLFGSPETGVAAKLYDQIEDRLADGAAIDTRNKTLQAEQKALTKKKGDIDLRMQIVQQTYLKQFTRLDTLLSSLSATSAYLAQQIDSLPSWSPN</sequence>
<comment type="subunit">
    <text evidence="2 5">Homopentamer.</text>
</comment>
<dbReference type="GO" id="GO:0005576">
    <property type="term" value="C:extracellular region"/>
    <property type="evidence" value="ECO:0007669"/>
    <property type="project" value="UniProtKB-SubCell"/>
</dbReference>
<keyword evidence="5" id="KW-0964">Secreted</keyword>
<reference evidence="9" key="1">
    <citation type="submission" date="2020-01" db="EMBL/GenBank/DDBJ databases">
        <title>'Steroidobacter agaridevorans' sp. nov., agar-degrading bacteria isolated from rhizosphere soils.</title>
        <authorList>
            <person name="Ikenaga M."/>
            <person name="Kataoka M."/>
            <person name="Murouchi A."/>
            <person name="Katsuragi S."/>
            <person name="Sakai M."/>
        </authorList>
    </citation>
    <scope>NUCLEOTIDE SEQUENCE [LARGE SCALE GENOMIC DNA]</scope>
    <source>
        <strain evidence="9">YU21-B</strain>
    </source>
</reference>
<dbReference type="EMBL" id="BLJN01000010">
    <property type="protein sequence ID" value="GFE84794.1"/>
    <property type="molecule type" value="Genomic_DNA"/>
</dbReference>
<comment type="similarity">
    <text evidence="1 5">Belongs to the FliD family.</text>
</comment>
<dbReference type="GO" id="GO:0009421">
    <property type="term" value="C:bacterial-type flagellum filament cap"/>
    <property type="evidence" value="ECO:0007669"/>
    <property type="project" value="InterPro"/>
</dbReference>
<dbReference type="GO" id="GO:0071973">
    <property type="term" value="P:bacterial-type flagellum-dependent cell motility"/>
    <property type="evidence" value="ECO:0007669"/>
    <property type="project" value="TreeGrafter"/>
</dbReference>
<evidence type="ECO:0000259" key="6">
    <source>
        <dbReference type="Pfam" id="PF02465"/>
    </source>
</evidence>
<keyword evidence="8" id="KW-0282">Flagellum</keyword>
<dbReference type="GO" id="GO:0007155">
    <property type="term" value="P:cell adhesion"/>
    <property type="evidence" value="ECO:0007669"/>
    <property type="project" value="InterPro"/>
</dbReference>
<evidence type="ECO:0000313" key="9">
    <source>
        <dbReference type="Proteomes" id="UP000445000"/>
    </source>
</evidence>
<dbReference type="InterPro" id="IPR010809">
    <property type="entry name" value="FliD_C"/>
</dbReference>
<evidence type="ECO:0000313" key="8">
    <source>
        <dbReference type="EMBL" id="GFE84794.1"/>
    </source>
</evidence>
<accession>A0A829YMV3</accession>
<keyword evidence="8" id="KW-0966">Cell projection</keyword>
<comment type="caution">
    <text evidence="8">The sequence shown here is derived from an EMBL/GenBank/DDBJ whole genome shotgun (WGS) entry which is preliminary data.</text>
</comment>
<evidence type="ECO:0000256" key="4">
    <source>
        <dbReference type="ARBA" id="ARBA00023143"/>
    </source>
</evidence>